<evidence type="ECO:0000313" key="2">
    <source>
        <dbReference type="EMBL" id="ASJ06116.1"/>
    </source>
</evidence>
<keyword evidence="1" id="KW-1133">Transmembrane helix</keyword>
<name>A0A218P5N9_9EURY</name>
<organism evidence="2 3">
    <name type="scientific">Thermococcus pacificus</name>
    <dbReference type="NCBI Taxonomy" id="71998"/>
    <lineage>
        <taxon>Archaea</taxon>
        <taxon>Methanobacteriati</taxon>
        <taxon>Methanobacteriota</taxon>
        <taxon>Thermococci</taxon>
        <taxon>Thermococcales</taxon>
        <taxon>Thermococcaceae</taxon>
        <taxon>Thermococcus</taxon>
    </lineage>
</organism>
<accession>A0A218P5N9</accession>
<keyword evidence="1" id="KW-0472">Membrane</keyword>
<dbReference type="GeneID" id="33314929"/>
<keyword evidence="1" id="KW-0812">Transmembrane</keyword>
<dbReference type="Proteomes" id="UP000197418">
    <property type="component" value="Chromosome"/>
</dbReference>
<dbReference type="AlphaFoldDB" id="A0A218P5N9"/>
<gene>
    <name evidence="2" type="ORF">A3L08_01620</name>
</gene>
<evidence type="ECO:0000256" key="1">
    <source>
        <dbReference type="SAM" id="Phobius"/>
    </source>
</evidence>
<sequence length="114" mass="12614">MAGQEAGVLGSKIKQKVHEILFIPKDDEASLSVILEVYSRRVQHGVNEPLAWFNVKVCPDGLLVEDTPLRKTLAGVSLIIMMSAMAPLLFFRSIIFVEIEMEPLTQYAVLPSSS</sequence>
<keyword evidence="3" id="KW-1185">Reference proteome</keyword>
<reference evidence="2 3" key="1">
    <citation type="submission" date="2016-04" db="EMBL/GenBank/DDBJ databases">
        <title>Complete genome sequence of Thermococcus pacificus type strain P4.</title>
        <authorList>
            <person name="Oger P.M."/>
        </authorList>
    </citation>
    <scope>NUCLEOTIDE SEQUENCE [LARGE SCALE GENOMIC DNA]</scope>
    <source>
        <strain evidence="2 3">P-4</strain>
    </source>
</reference>
<dbReference type="KEGG" id="tpaf:A3L08_01620"/>
<feature type="transmembrane region" description="Helical" evidence="1">
    <location>
        <begin position="72"/>
        <end position="91"/>
    </location>
</feature>
<dbReference type="RefSeq" id="WP_088853381.1">
    <property type="nucleotide sequence ID" value="NZ_CP015102.1"/>
</dbReference>
<dbReference type="EMBL" id="CP015102">
    <property type="protein sequence ID" value="ASJ06116.1"/>
    <property type="molecule type" value="Genomic_DNA"/>
</dbReference>
<proteinExistence type="predicted"/>
<evidence type="ECO:0000313" key="3">
    <source>
        <dbReference type="Proteomes" id="UP000197418"/>
    </source>
</evidence>
<protein>
    <submittedName>
        <fullName evidence="2">Uncharacterized protein</fullName>
    </submittedName>
</protein>